<dbReference type="EMBL" id="CP134185">
    <property type="protein sequence ID" value="WPA97835.1"/>
    <property type="molecule type" value="Genomic_DNA"/>
</dbReference>
<dbReference type="PANTHER" id="PTHR38791:SF11">
    <property type="entry name" value="ZN(II)2CYS6 TRANSCRIPTION FACTOR (EUROFUNG)"/>
    <property type="match status" value="1"/>
</dbReference>
<name>A0A2G5HXY5_CERBT</name>
<dbReference type="AlphaFoldDB" id="A0A2G5HXY5"/>
<dbReference type="OrthoDB" id="4491390at2759"/>
<dbReference type="InterPro" id="IPR001138">
    <property type="entry name" value="Zn2Cys6_DnaBD"/>
</dbReference>
<dbReference type="CDD" id="cd00067">
    <property type="entry name" value="GAL4"/>
    <property type="match status" value="1"/>
</dbReference>
<keyword evidence="6" id="KW-1185">Reference proteome</keyword>
<keyword evidence="1" id="KW-0539">Nucleus</keyword>
<dbReference type="EMBL" id="LKMD01000102">
    <property type="protein sequence ID" value="PIA97143.1"/>
    <property type="molecule type" value="Genomic_DNA"/>
</dbReference>
<dbReference type="Proteomes" id="UP001302367">
    <property type="component" value="Chromosome 2"/>
</dbReference>
<evidence type="ECO:0000313" key="5">
    <source>
        <dbReference type="Proteomes" id="UP000230605"/>
    </source>
</evidence>
<dbReference type="InterPro" id="IPR053175">
    <property type="entry name" value="DHMBA_Reg_Transcription_Factor"/>
</dbReference>
<dbReference type="SUPFAM" id="SSF57701">
    <property type="entry name" value="Zn2/Cys6 DNA-binding domain"/>
    <property type="match status" value="1"/>
</dbReference>
<evidence type="ECO:0000259" key="2">
    <source>
        <dbReference type="PROSITE" id="PS50048"/>
    </source>
</evidence>
<evidence type="ECO:0000313" key="6">
    <source>
        <dbReference type="Proteomes" id="UP001302367"/>
    </source>
</evidence>
<dbReference type="GO" id="GO:0000981">
    <property type="term" value="F:DNA-binding transcription factor activity, RNA polymerase II-specific"/>
    <property type="evidence" value="ECO:0007669"/>
    <property type="project" value="InterPro"/>
</dbReference>
<dbReference type="PANTHER" id="PTHR38791">
    <property type="entry name" value="ZN(II)2CYS6 TRANSCRIPTION FACTOR (EUROFUNG)-RELATED-RELATED"/>
    <property type="match status" value="1"/>
</dbReference>
<dbReference type="Pfam" id="PF00172">
    <property type="entry name" value="Zn_clus"/>
    <property type="match status" value="1"/>
</dbReference>
<organism evidence="3 5">
    <name type="scientific">Cercospora beticola</name>
    <name type="common">Sugarbeet leaf spot fungus</name>
    <dbReference type="NCBI Taxonomy" id="122368"/>
    <lineage>
        <taxon>Eukaryota</taxon>
        <taxon>Fungi</taxon>
        <taxon>Dikarya</taxon>
        <taxon>Ascomycota</taxon>
        <taxon>Pezizomycotina</taxon>
        <taxon>Dothideomycetes</taxon>
        <taxon>Dothideomycetidae</taxon>
        <taxon>Mycosphaerellales</taxon>
        <taxon>Mycosphaerellaceae</taxon>
        <taxon>Cercospora</taxon>
    </lineage>
</organism>
<reference evidence="4 6" key="2">
    <citation type="submission" date="2023-09" db="EMBL/GenBank/DDBJ databases">
        <title>Complete-Gapless Cercospora beticola genome.</title>
        <authorList>
            <person name="Wyatt N.A."/>
            <person name="Spanner R.E."/>
            <person name="Bolton M.D."/>
        </authorList>
    </citation>
    <scope>NUCLEOTIDE SEQUENCE [LARGE SCALE GENOMIC DNA]</scope>
    <source>
        <strain evidence="4">Cb09-40</strain>
    </source>
</reference>
<evidence type="ECO:0000313" key="3">
    <source>
        <dbReference type="EMBL" id="PIA97143.1"/>
    </source>
</evidence>
<evidence type="ECO:0000256" key="1">
    <source>
        <dbReference type="ARBA" id="ARBA00023242"/>
    </source>
</evidence>
<dbReference type="InterPro" id="IPR036864">
    <property type="entry name" value="Zn2-C6_fun-type_DNA-bd_sf"/>
</dbReference>
<accession>A0A2G5HXY5</accession>
<dbReference type="GO" id="GO:0008270">
    <property type="term" value="F:zinc ion binding"/>
    <property type="evidence" value="ECO:0007669"/>
    <property type="project" value="InterPro"/>
</dbReference>
<protein>
    <recommendedName>
        <fullName evidence="2">Zn(2)-C6 fungal-type domain-containing protein</fullName>
    </recommendedName>
</protein>
<dbReference type="Proteomes" id="UP000230605">
    <property type="component" value="Chromosome 2"/>
</dbReference>
<evidence type="ECO:0000313" key="4">
    <source>
        <dbReference type="EMBL" id="WPA97835.1"/>
    </source>
</evidence>
<sequence length="455" mass="50095">MDRPPLGCSTCRDSKVKYDMQQPACLRCVRLQLDCPGYPDPWDVLHREQNSRAASQVAERVRRIKAERRDKRRAEKMESQLLRTMMYRIDVEAEVYCISALFGSFSDSSGIMVFDVLPQLHAGHPAACFSHALKAAALANAAIESRQPGLLTDARRAYKTCISSLRQAMESPGELRDDSVLMAVFLTGFFTFTLRSLPGAEMRTIGGLCPHAAGAQSLIQYRVQTGLDNEIDRELFVFCRHIGLIVFFSSENPMDPGCFLTEFGAKWNTWTYHAALDSSIGRAIVVMGQLRSASRSRNESSENVARLGSETFGVFDELICATSCIHWNGSCASRRTAFNGLIGLTSAKSVAIAKSLYLTVGLHLLQLLFELTTGTGRSEELTNLCSGAAVFRCINQLWEQVTAAIDIGDGRSEPANGPSRALSVFFLTWPLMAIAHSPKASTQMKSNANRILRGS</sequence>
<dbReference type="PROSITE" id="PS50048">
    <property type="entry name" value="ZN2_CY6_FUNGAL_2"/>
    <property type="match status" value="1"/>
</dbReference>
<dbReference type="SMART" id="SM00066">
    <property type="entry name" value="GAL4"/>
    <property type="match status" value="1"/>
</dbReference>
<reference evidence="3 5" key="1">
    <citation type="submission" date="2015-10" db="EMBL/GenBank/DDBJ databases">
        <title>The cercosporin biosynthetic gene cluster was horizontally transferred to several fungal lineages and shown to be expanded in Cercospora beticola based on microsynteny with recipient genomes.</title>
        <authorList>
            <person name="De Jonge R."/>
            <person name="Ebert M.K."/>
            <person name="Suttle J.C."/>
            <person name="Jurick Ii W.M."/>
            <person name="Secor G.A."/>
            <person name="Thomma B.P."/>
            <person name="Van De Peer Y."/>
            <person name="Bolton M.D."/>
        </authorList>
    </citation>
    <scope>NUCLEOTIDE SEQUENCE [LARGE SCALE GENOMIC DNA]</scope>
    <source>
        <strain evidence="3 5">09-40</strain>
    </source>
</reference>
<gene>
    <name evidence="3" type="ORF">CB0940_05300</name>
    <name evidence="4" type="ORF">RHO25_002446</name>
</gene>
<proteinExistence type="predicted"/>
<feature type="domain" description="Zn(2)-C6 fungal-type" evidence="2">
    <location>
        <begin position="7"/>
        <end position="35"/>
    </location>
</feature>
<dbReference type="Gene3D" id="4.10.240.10">
    <property type="entry name" value="Zn(2)-C6 fungal-type DNA-binding domain"/>
    <property type="match status" value="1"/>
</dbReference>